<protein>
    <submittedName>
        <fullName evidence="2">Enoyl-CoA hydratase</fullName>
        <ecNumber evidence="2">4.2.1.17</ecNumber>
    </submittedName>
</protein>
<gene>
    <name evidence="2" type="ORF">ACFPOH_08675</name>
</gene>
<comment type="similarity">
    <text evidence="1">Belongs to the enoyl-CoA hydratase/isomerase family.</text>
</comment>
<dbReference type="GO" id="GO:0004300">
    <property type="term" value="F:enoyl-CoA hydratase activity"/>
    <property type="evidence" value="ECO:0007669"/>
    <property type="project" value="UniProtKB-EC"/>
</dbReference>
<organism evidence="2 3">
    <name type="scientific">Ureibacillus suwonensis</name>
    <dbReference type="NCBI Taxonomy" id="313007"/>
    <lineage>
        <taxon>Bacteria</taxon>
        <taxon>Bacillati</taxon>
        <taxon>Bacillota</taxon>
        <taxon>Bacilli</taxon>
        <taxon>Bacillales</taxon>
        <taxon>Caryophanaceae</taxon>
        <taxon>Ureibacillus</taxon>
    </lineage>
</organism>
<dbReference type="NCBIfam" id="NF005804">
    <property type="entry name" value="PRK07659.1"/>
    <property type="match status" value="1"/>
</dbReference>
<dbReference type="EC" id="4.2.1.17" evidence="2"/>
<dbReference type="InterPro" id="IPR029045">
    <property type="entry name" value="ClpP/crotonase-like_dom_sf"/>
</dbReference>
<evidence type="ECO:0000313" key="2">
    <source>
        <dbReference type="EMBL" id="MFC5541835.1"/>
    </source>
</evidence>
<dbReference type="Gene3D" id="1.10.12.10">
    <property type="entry name" value="Lyase 2-enoyl-coa Hydratase, Chain A, domain 2"/>
    <property type="match status" value="1"/>
</dbReference>
<proteinExistence type="inferred from homology"/>
<dbReference type="PANTHER" id="PTHR43459:SF1">
    <property type="entry name" value="EG:BACN32G11.4 PROTEIN"/>
    <property type="match status" value="1"/>
</dbReference>
<dbReference type="CDD" id="cd06558">
    <property type="entry name" value="crotonase-like"/>
    <property type="match status" value="1"/>
</dbReference>
<comment type="caution">
    <text evidence="2">The sequence shown here is derived from an EMBL/GenBank/DDBJ whole genome shotgun (WGS) entry which is preliminary data.</text>
</comment>
<dbReference type="SUPFAM" id="SSF52096">
    <property type="entry name" value="ClpP/crotonase"/>
    <property type="match status" value="1"/>
</dbReference>
<keyword evidence="3" id="KW-1185">Reference proteome</keyword>
<dbReference type="Pfam" id="PF00378">
    <property type="entry name" value="ECH_1"/>
    <property type="match status" value="1"/>
</dbReference>
<dbReference type="EMBL" id="JBHSNQ010000074">
    <property type="protein sequence ID" value="MFC5541835.1"/>
    <property type="molecule type" value="Genomic_DNA"/>
</dbReference>
<keyword evidence="2" id="KW-0456">Lyase</keyword>
<dbReference type="RefSeq" id="WP_342468662.1">
    <property type="nucleotide sequence ID" value="NZ_JBHSNQ010000074.1"/>
</dbReference>
<dbReference type="Proteomes" id="UP001595978">
    <property type="component" value="Unassembled WGS sequence"/>
</dbReference>
<sequence length="260" mass="28931">MAYETIELSVNDRYAVLTLKRPEALNAMNEVMLNELADCFERLQGEKGIQVLVIKGDGRAFSSGGDIKMMLQKDKIEDFHEIMDIISRMATAYYQLPMITVAQVHGAAAGLGFSLAIASDIVIAEQNSKLAMNFIGIGLIPDGGGHFFMQERVGVPKAKQIIWEGKIMNGEEAQQLGLVDVVVKEGESEQYVQGFVKKLLSAPILAMLETKQIYHSERVEELKKVLSKELVAQTKMRQTKDHLEGIKAFVEKRSPQFIGQ</sequence>
<dbReference type="PANTHER" id="PTHR43459">
    <property type="entry name" value="ENOYL-COA HYDRATASE"/>
    <property type="match status" value="1"/>
</dbReference>
<name>A0ABW0RDB6_9BACL</name>
<reference evidence="3" key="1">
    <citation type="journal article" date="2019" name="Int. J. Syst. Evol. Microbiol.">
        <title>The Global Catalogue of Microorganisms (GCM) 10K type strain sequencing project: providing services to taxonomists for standard genome sequencing and annotation.</title>
        <authorList>
            <consortium name="The Broad Institute Genomics Platform"/>
            <consortium name="The Broad Institute Genome Sequencing Center for Infectious Disease"/>
            <person name="Wu L."/>
            <person name="Ma J."/>
        </authorList>
    </citation>
    <scope>NUCLEOTIDE SEQUENCE [LARGE SCALE GENOMIC DNA]</scope>
    <source>
        <strain evidence="3">CCUG 56331</strain>
    </source>
</reference>
<dbReference type="InterPro" id="IPR001753">
    <property type="entry name" value="Enoyl-CoA_hydra/iso"/>
</dbReference>
<dbReference type="InterPro" id="IPR014748">
    <property type="entry name" value="Enoyl-CoA_hydra_C"/>
</dbReference>
<dbReference type="Gene3D" id="3.90.226.10">
    <property type="entry name" value="2-enoyl-CoA Hydratase, Chain A, domain 1"/>
    <property type="match status" value="1"/>
</dbReference>
<evidence type="ECO:0000313" key="3">
    <source>
        <dbReference type="Proteomes" id="UP001595978"/>
    </source>
</evidence>
<accession>A0ABW0RDB6</accession>
<evidence type="ECO:0000256" key="1">
    <source>
        <dbReference type="ARBA" id="ARBA00005254"/>
    </source>
</evidence>